<dbReference type="EMBL" id="PZKL01000037">
    <property type="protein sequence ID" value="PTH80004.1"/>
    <property type="molecule type" value="Genomic_DNA"/>
</dbReference>
<proteinExistence type="predicted"/>
<dbReference type="SUPFAM" id="SSF55874">
    <property type="entry name" value="ATPase domain of HSP90 chaperone/DNA topoisomerase II/histidine kinase"/>
    <property type="match status" value="1"/>
</dbReference>
<evidence type="ECO:0000313" key="1">
    <source>
        <dbReference type="EMBL" id="PTH80004.1"/>
    </source>
</evidence>
<reference evidence="1 2" key="1">
    <citation type="submission" date="2018-03" db="EMBL/GenBank/DDBJ databases">
        <title>Aeromonas veronii whole genome sequencing and analysis.</title>
        <authorList>
            <person name="Xie H."/>
            <person name="Liu T."/>
            <person name="Wang K."/>
        </authorList>
    </citation>
    <scope>NUCLEOTIDE SEQUENCE [LARGE SCALE GENOMIC DNA]</scope>
    <source>
        <strain evidence="1 2">XH.VA.1</strain>
    </source>
</reference>
<gene>
    <name evidence="1" type="ORF">DAA48_15685</name>
</gene>
<evidence type="ECO:0000313" key="2">
    <source>
        <dbReference type="Proteomes" id="UP000241986"/>
    </source>
</evidence>
<comment type="caution">
    <text evidence="1">The sequence shown here is derived from an EMBL/GenBank/DDBJ whole genome shotgun (WGS) entry which is preliminary data.</text>
</comment>
<organism evidence="1 2">
    <name type="scientific">Aeromonas veronii</name>
    <dbReference type="NCBI Taxonomy" id="654"/>
    <lineage>
        <taxon>Bacteria</taxon>
        <taxon>Pseudomonadati</taxon>
        <taxon>Pseudomonadota</taxon>
        <taxon>Gammaproteobacteria</taxon>
        <taxon>Aeromonadales</taxon>
        <taxon>Aeromonadaceae</taxon>
        <taxon>Aeromonas</taxon>
    </lineage>
</organism>
<dbReference type="InterPro" id="IPR036890">
    <property type="entry name" value="HATPase_C_sf"/>
</dbReference>
<protein>
    <submittedName>
        <fullName evidence="1">Uncharacterized protein</fullName>
    </submittedName>
</protein>
<dbReference type="Gene3D" id="3.30.565.10">
    <property type="entry name" value="Histidine kinase-like ATPase, C-terminal domain"/>
    <property type="match status" value="1"/>
</dbReference>
<dbReference type="Proteomes" id="UP000241986">
    <property type="component" value="Unassembled WGS sequence"/>
</dbReference>
<dbReference type="RefSeq" id="WP_107683886.1">
    <property type="nucleotide sequence ID" value="NZ_PZKL01000037.1"/>
</dbReference>
<accession>A0A2T4MZM6</accession>
<dbReference type="Pfam" id="PF13589">
    <property type="entry name" value="HATPase_c_3"/>
    <property type="match status" value="1"/>
</dbReference>
<dbReference type="AlphaFoldDB" id="A0A2T4MZM6"/>
<sequence length="521" mass="59785">MFRHQVKLPHGYFAKSKNEYSNWRFSWWREAIQNSVDAGATKIELFIKTMDDGKLMLICRDNGSGMSKSTLQDVFLALGETDKGTDKTGGFGYAKVIILFAHDSYTIKTQDNIVTGMGGSYDIDELTEFFNGTEISVVMDVEGSFNESSFRRQLMEFVDSSSFDKNVHLYLDNKELKKPEKSYAYHVDSKIGKISFNDGEPGDSSRLMIRVNGLVMFTHSVYLNEQSSSFYGILDLDKPSVEILTSNRDGLKYEYSQTLNQIVSVLSQERSSLKCKDLIDVTFNRMYDYEYERSLSSSRQLSGGSAYAGSLSEVGIKGMPLHGQNPDFSGNPFQKFKARADALVDQVALRFGKIDQSQYPNNFKVKTHEMNAENPKKKYFEIIRLLELKRVQKLAWTWFFIIEEILKTEWAETHSIKWVKNRATRFDMPINIGFIFSDEANGLKVRDKDGYHILINVASLDDDYDFEDILDIATHEVTHLAVSNHSEGFCSEEMALRKSLRKRIKARQLERLCLEKVREIF</sequence>
<name>A0A2T4MZM6_AERVE</name>